<dbReference type="Pfam" id="PF08294">
    <property type="entry name" value="TIM21"/>
    <property type="match status" value="1"/>
</dbReference>
<dbReference type="GO" id="GO:0030150">
    <property type="term" value="P:protein import into mitochondrial matrix"/>
    <property type="evidence" value="ECO:0007669"/>
    <property type="project" value="UniProtKB-UniRule"/>
</dbReference>
<keyword evidence="8 12" id="KW-0496">Mitochondrion</keyword>
<protein>
    <recommendedName>
        <fullName evidence="3 12">Mitochondrial import inner membrane translocase subunit Tim21</fullName>
    </recommendedName>
</protein>
<organism evidence="14 15">
    <name type="scientific">Tolypocladium ophioglossoides (strain CBS 100239)</name>
    <name type="common">Snaketongue truffleclub</name>
    <name type="synonym">Elaphocordyceps ophioglossoides</name>
    <dbReference type="NCBI Taxonomy" id="1163406"/>
    <lineage>
        <taxon>Eukaryota</taxon>
        <taxon>Fungi</taxon>
        <taxon>Dikarya</taxon>
        <taxon>Ascomycota</taxon>
        <taxon>Pezizomycotina</taxon>
        <taxon>Sordariomycetes</taxon>
        <taxon>Hypocreomycetidae</taxon>
        <taxon>Hypocreales</taxon>
        <taxon>Ophiocordycipitaceae</taxon>
        <taxon>Tolypocladium</taxon>
    </lineage>
</organism>
<evidence type="ECO:0000256" key="9">
    <source>
        <dbReference type="ARBA" id="ARBA00023136"/>
    </source>
</evidence>
<dbReference type="Proteomes" id="UP000036947">
    <property type="component" value="Unassembled WGS sequence"/>
</dbReference>
<feature type="non-terminal residue" evidence="14">
    <location>
        <position position="1"/>
    </location>
</feature>
<proteinExistence type="inferred from homology"/>
<evidence type="ECO:0000256" key="10">
    <source>
        <dbReference type="ARBA" id="ARBA00060204"/>
    </source>
</evidence>
<evidence type="ECO:0000256" key="5">
    <source>
        <dbReference type="ARBA" id="ARBA00022792"/>
    </source>
</evidence>
<feature type="compositionally biased region" description="Polar residues" evidence="13">
    <location>
        <begin position="252"/>
        <end position="262"/>
    </location>
</feature>
<keyword evidence="15" id="KW-1185">Reference proteome</keyword>
<name>A0A0L0N3K9_TOLOC</name>
<dbReference type="STRING" id="1163406.A0A0L0N3K9"/>
<keyword evidence="4 12" id="KW-0812">Transmembrane</keyword>
<evidence type="ECO:0000256" key="12">
    <source>
        <dbReference type="RuleBase" id="RU367142"/>
    </source>
</evidence>
<evidence type="ECO:0000256" key="6">
    <source>
        <dbReference type="ARBA" id="ARBA00022946"/>
    </source>
</evidence>
<feature type="region of interest" description="Disordered" evidence="13">
    <location>
        <begin position="252"/>
        <end position="272"/>
    </location>
</feature>
<evidence type="ECO:0000256" key="3">
    <source>
        <dbReference type="ARBA" id="ARBA00020726"/>
    </source>
</evidence>
<comment type="subcellular location">
    <subcellularLocation>
        <location evidence="1 12">Mitochondrion inner membrane</location>
        <topology evidence="1 12">Single-pass membrane protein</topology>
    </subcellularLocation>
</comment>
<dbReference type="InterPro" id="IPR013261">
    <property type="entry name" value="Tim21"/>
</dbReference>
<accession>A0A0L0N3K9</accession>
<evidence type="ECO:0000256" key="8">
    <source>
        <dbReference type="ARBA" id="ARBA00023128"/>
    </source>
</evidence>
<keyword evidence="5 12" id="KW-0999">Mitochondrion inner membrane</keyword>
<evidence type="ECO:0000313" key="15">
    <source>
        <dbReference type="Proteomes" id="UP000036947"/>
    </source>
</evidence>
<evidence type="ECO:0000256" key="7">
    <source>
        <dbReference type="ARBA" id="ARBA00022989"/>
    </source>
</evidence>
<keyword evidence="9 12" id="KW-0472">Membrane</keyword>
<comment type="subunit">
    <text evidence="11">Component of the TIM23 complex, at least composed of TIM23, TIM17, TIM50 and TIM21.</text>
</comment>
<evidence type="ECO:0000256" key="11">
    <source>
        <dbReference type="ARBA" id="ARBA00063758"/>
    </source>
</evidence>
<keyword evidence="12" id="KW-0813">Transport</keyword>
<evidence type="ECO:0000256" key="13">
    <source>
        <dbReference type="SAM" id="MobiDB-lite"/>
    </source>
</evidence>
<dbReference type="EMBL" id="LFRF01000023">
    <property type="protein sequence ID" value="KND88713.1"/>
    <property type="molecule type" value="Genomic_DNA"/>
</dbReference>
<gene>
    <name evidence="14" type="ORF">TOPH_06621</name>
</gene>
<dbReference type="AlphaFoldDB" id="A0A0L0N3K9"/>
<sequence>KAERLYDSSCPTFNFNNLSSIFPPSPGYSSWYDGSWRTTMMKPTTALLAIRPGASIVTPPSLRSFFLTRSYATQNRLGTTAAPGPRRRSVTPFNDDGYVPWNELSAGEKAARATQQSFNFGMVLVGLVLTGGVGYFLWTDVFSPDSKISQFNRAVDKIKKDPRCIEILGDAKRITAHGEETFNKWRRARPVASSERTDAQGNEHLLMHFHVDSPSQNGIAQLHMVKRRGESDYEYKYLFVDFKGHERIYLENSDTNPSSGKKQLSFLGVKWS</sequence>
<dbReference type="Gene3D" id="3.10.450.320">
    <property type="entry name" value="Mitochondrial import inner membrane translocase subunit Tim21"/>
    <property type="match status" value="1"/>
</dbReference>
<keyword evidence="6" id="KW-0809">Transit peptide</keyword>
<dbReference type="OrthoDB" id="436405at2759"/>
<dbReference type="GO" id="GO:0005744">
    <property type="term" value="C:TIM23 mitochondrial import inner membrane translocase complex"/>
    <property type="evidence" value="ECO:0007669"/>
    <property type="project" value="UniProtKB-UniRule"/>
</dbReference>
<evidence type="ECO:0000256" key="4">
    <source>
        <dbReference type="ARBA" id="ARBA00022692"/>
    </source>
</evidence>
<reference evidence="14 15" key="1">
    <citation type="journal article" date="2015" name="BMC Genomics">
        <title>The genome of the truffle-parasite Tolypocladium ophioglossoides and the evolution of antifungal peptaibiotics.</title>
        <authorList>
            <person name="Quandt C.A."/>
            <person name="Bushley K.E."/>
            <person name="Spatafora J.W."/>
        </authorList>
    </citation>
    <scope>NUCLEOTIDE SEQUENCE [LARGE SCALE GENOMIC DNA]</scope>
    <source>
        <strain evidence="14 15">CBS 100239</strain>
    </source>
</reference>
<comment type="function">
    <text evidence="10">Essential component of the TIM23 complex, a complex that mediates the translocation of transit peptide-containing proteins across the mitochondrial inner membrane. Required to keep the TOM and the TIM23 complexes in close contact. At some point, it is released from the TOM23 complex to allow protein translocation into the mitochondrial matrix.</text>
</comment>
<comment type="caution">
    <text evidence="14">The sequence shown here is derived from an EMBL/GenBank/DDBJ whole genome shotgun (WGS) entry which is preliminary data.</text>
</comment>
<keyword evidence="12" id="KW-0653">Protein transport</keyword>
<keyword evidence="7 12" id="KW-1133">Transmembrane helix</keyword>
<dbReference type="PANTHER" id="PTHR13032:SF6">
    <property type="entry name" value="MITOCHONDRIAL IMPORT INNER MEMBRANE TRANSLOCASE SUBUNIT TIM21"/>
    <property type="match status" value="1"/>
</dbReference>
<dbReference type="FunFam" id="3.10.450.320:FF:000002">
    <property type="entry name" value="Mitochondrial import inner membrane translocase subunit tim21"/>
    <property type="match status" value="1"/>
</dbReference>
<dbReference type="PANTHER" id="PTHR13032">
    <property type="entry name" value="MITOCHONDRIAL IMPORT INNER MEMBRANE TRANSLOCASE SUBUNIT TIM21"/>
    <property type="match status" value="1"/>
</dbReference>
<evidence type="ECO:0000313" key="14">
    <source>
        <dbReference type="EMBL" id="KND88713.1"/>
    </source>
</evidence>
<evidence type="ECO:0000256" key="1">
    <source>
        <dbReference type="ARBA" id="ARBA00004434"/>
    </source>
</evidence>
<keyword evidence="12" id="KW-0811">Translocation</keyword>
<feature type="transmembrane region" description="Helical" evidence="12">
    <location>
        <begin position="118"/>
        <end position="138"/>
    </location>
</feature>
<comment type="similarity">
    <text evidence="2 12">Belongs to the TIM21 family.</text>
</comment>
<evidence type="ECO:0000256" key="2">
    <source>
        <dbReference type="ARBA" id="ARBA00010867"/>
    </source>
</evidence>
<dbReference type="InterPro" id="IPR038552">
    <property type="entry name" value="Tim21_IMS_sf"/>
</dbReference>